<evidence type="ECO:0000259" key="11">
    <source>
        <dbReference type="Pfam" id="PF04494"/>
    </source>
</evidence>
<evidence type="ECO:0000313" key="14">
    <source>
        <dbReference type="EMBL" id="JAS99170.1"/>
    </source>
</evidence>
<dbReference type="PROSITE" id="PS00678">
    <property type="entry name" value="WD_REPEATS_1"/>
    <property type="match status" value="1"/>
</dbReference>
<feature type="repeat" description="WD" evidence="9">
    <location>
        <begin position="584"/>
        <end position="625"/>
    </location>
</feature>
<evidence type="ECO:0000313" key="12">
    <source>
        <dbReference type="EMBL" id="JAS74168.1"/>
    </source>
</evidence>
<dbReference type="AlphaFoldDB" id="A0A1B6JIZ9"/>
<keyword evidence="4" id="KW-0677">Repeat</keyword>
<dbReference type="InterPro" id="IPR019775">
    <property type="entry name" value="WD40_repeat_CS"/>
</dbReference>
<feature type="repeat" description="WD" evidence="9">
    <location>
        <begin position="542"/>
        <end position="583"/>
    </location>
</feature>
<evidence type="ECO:0000256" key="6">
    <source>
        <dbReference type="ARBA" id="ARBA00023163"/>
    </source>
</evidence>
<dbReference type="PRINTS" id="PR00320">
    <property type="entry name" value="GPROTEINBRPT"/>
</dbReference>
<dbReference type="Pfam" id="PF04494">
    <property type="entry name" value="TFIID_NTD2"/>
    <property type="match status" value="1"/>
</dbReference>
<evidence type="ECO:0000313" key="13">
    <source>
        <dbReference type="EMBL" id="JAS81471.1"/>
    </source>
</evidence>
<name>A0A1B6JIZ9_9HEMI</name>
<dbReference type="InterPro" id="IPR001680">
    <property type="entry name" value="WD40_rpt"/>
</dbReference>
<keyword evidence="7" id="KW-0539">Nucleus</keyword>
<dbReference type="CDD" id="cd08044">
    <property type="entry name" value="TAF5_NTD2"/>
    <property type="match status" value="1"/>
</dbReference>
<dbReference type="EMBL" id="GECU01008536">
    <property type="protein sequence ID" value="JAS99170.1"/>
    <property type="molecule type" value="Transcribed_RNA"/>
</dbReference>
<feature type="domain" description="TFIID subunit TAF5 NTD2" evidence="11">
    <location>
        <begin position="84"/>
        <end position="212"/>
    </location>
</feature>
<feature type="repeat" description="WD" evidence="9">
    <location>
        <begin position="416"/>
        <end position="449"/>
    </location>
</feature>
<comment type="similarity">
    <text evidence="2">Belongs to the WD repeat TAF5 family.</text>
</comment>
<dbReference type="Gene3D" id="2.130.10.10">
    <property type="entry name" value="YVTN repeat-like/Quinoprotein amine dehydrogenase"/>
    <property type="match status" value="2"/>
</dbReference>
<dbReference type="EMBL" id="GECU01033538">
    <property type="protein sequence ID" value="JAS74168.1"/>
    <property type="molecule type" value="Transcribed_RNA"/>
</dbReference>
<dbReference type="InterPro" id="IPR037264">
    <property type="entry name" value="TFIID_NTD2_sf"/>
</dbReference>
<evidence type="ECO:0000256" key="2">
    <source>
        <dbReference type="ARBA" id="ARBA00009435"/>
    </source>
</evidence>
<dbReference type="PROSITE" id="PS50896">
    <property type="entry name" value="LISH"/>
    <property type="match status" value="1"/>
</dbReference>
<dbReference type="PANTHER" id="PTHR19879">
    <property type="entry name" value="TRANSCRIPTION INITIATION FACTOR TFIID"/>
    <property type="match status" value="1"/>
</dbReference>
<dbReference type="SUPFAM" id="SSF160897">
    <property type="entry name" value="Taf5 N-terminal domain-like"/>
    <property type="match status" value="1"/>
</dbReference>
<dbReference type="InterPro" id="IPR007582">
    <property type="entry name" value="TFIID_NTD2"/>
</dbReference>
<dbReference type="InterPro" id="IPR015943">
    <property type="entry name" value="WD40/YVTN_repeat-like_dom_sf"/>
</dbReference>
<keyword evidence="6" id="KW-0804">Transcription</keyword>
<dbReference type="PROSITE" id="PS50082">
    <property type="entry name" value="WD_REPEATS_2"/>
    <property type="match status" value="6"/>
</dbReference>
<dbReference type="InterPro" id="IPR006594">
    <property type="entry name" value="LisH"/>
</dbReference>
<feature type="compositionally biased region" description="Basic and acidic residues" evidence="10">
    <location>
        <begin position="284"/>
        <end position="294"/>
    </location>
</feature>
<evidence type="ECO:0000256" key="4">
    <source>
        <dbReference type="ARBA" id="ARBA00022737"/>
    </source>
</evidence>
<evidence type="ECO:0000256" key="8">
    <source>
        <dbReference type="ARBA" id="ARBA00044130"/>
    </source>
</evidence>
<accession>A0A1B6JIZ9</accession>
<evidence type="ECO:0000256" key="10">
    <source>
        <dbReference type="SAM" id="MobiDB-lite"/>
    </source>
</evidence>
<dbReference type="SMART" id="SM00320">
    <property type="entry name" value="WD40"/>
    <property type="match status" value="6"/>
</dbReference>
<dbReference type="PANTHER" id="PTHR19879:SF1">
    <property type="entry name" value="CANNONBALL-RELATED"/>
    <property type="match status" value="1"/>
</dbReference>
<evidence type="ECO:0000256" key="7">
    <source>
        <dbReference type="ARBA" id="ARBA00023242"/>
    </source>
</evidence>
<feature type="repeat" description="WD" evidence="9">
    <location>
        <begin position="458"/>
        <end position="489"/>
    </location>
</feature>
<evidence type="ECO:0000256" key="3">
    <source>
        <dbReference type="ARBA" id="ARBA00022574"/>
    </source>
</evidence>
<evidence type="ECO:0000256" key="9">
    <source>
        <dbReference type="PROSITE-ProRule" id="PRU00221"/>
    </source>
</evidence>
<feature type="repeat" description="WD" evidence="9">
    <location>
        <begin position="500"/>
        <end position="541"/>
    </location>
</feature>
<dbReference type="Gene3D" id="1.25.40.500">
    <property type="entry name" value="TFIID subunit TAF5, NTD2 domain"/>
    <property type="match status" value="1"/>
</dbReference>
<feature type="compositionally biased region" description="Acidic residues" evidence="10">
    <location>
        <begin position="262"/>
        <end position="272"/>
    </location>
</feature>
<protein>
    <recommendedName>
        <fullName evidence="8">Transcription initiation factor TFIID subunit 5</fullName>
    </recommendedName>
</protein>
<proteinExistence type="inferred from homology"/>
<dbReference type="GO" id="GO:0016251">
    <property type="term" value="F:RNA polymerase II general transcription initiation factor activity"/>
    <property type="evidence" value="ECO:0007669"/>
    <property type="project" value="TreeGrafter"/>
</dbReference>
<dbReference type="GO" id="GO:0006367">
    <property type="term" value="P:transcription initiation at RNA polymerase II promoter"/>
    <property type="evidence" value="ECO:0007669"/>
    <property type="project" value="TreeGrafter"/>
</dbReference>
<dbReference type="InterPro" id="IPR020472">
    <property type="entry name" value="WD40_PAC1"/>
</dbReference>
<gene>
    <name evidence="13" type="ORF">g.16251</name>
    <name evidence="14" type="ORF">g.16252</name>
    <name evidence="12" type="ORF">g.16253</name>
</gene>
<comment type="subcellular location">
    <subcellularLocation>
        <location evidence="1">Nucleus</location>
    </subcellularLocation>
</comment>
<dbReference type="GO" id="GO:0005669">
    <property type="term" value="C:transcription factor TFIID complex"/>
    <property type="evidence" value="ECO:0007669"/>
    <property type="project" value="TreeGrafter"/>
</dbReference>
<dbReference type="PROSITE" id="PS50294">
    <property type="entry name" value="WD_REPEATS_REGION"/>
    <property type="match status" value="5"/>
</dbReference>
<organism evidence="14">
    <name type="scientific">Homalodisca liturata</name>
    <dbReference type="NCBI Taxonomy" id="320908"/>
    <lineage>
        <taxon>Eukaryota</taxon>
        <taxon>Metazoa</taxon>
        <taxon>Ecdysozoa</taxon>
        <taxon>Arthropoda</taxon>
        <taxon>Hexapoda</taxon>
        <taxon>Insecta</taxon>
        <taxon>Pterygota</taxon>
        <taxon>Neoptera</taxon>
        <taxon>Paraneoptera</taxon>
        <taxon>Hemiptera</taxon>
        <taxon>Auchenorrhyncha</taxon>
        <taxon>Membracoidea</taxon>
        <taxon>Cicadellidae</taxon>
        <taxon>Cicadellinae</taxon>
        <taxon>Proconiini</taxon>
        <taxon>Homalodisca</taxon>
    </lineage>
</organism>
<keyword evidence="3 9" id="KW-0853">WD repeat</keyword>
<evidence type="ECO:0000256" key="1">
    <source>
        <dbReference type="ARBA" id="ARBA00004123"/>
    </source>
</evidence>
<reference evidence="14" key="1">
    <citation type="submission" date="2015-11" db="EMBL/GenBank/DDBJ databases">
        <title>De novo transcriptome assembly of four potential Pierce s Disease insect vectors from Arizona vineyards.</title>
        <authorList>
            <person name="Tassone E.E."/>
        </authorList>
    </citation>
    <scope>NUCLEOTIDE SEQUENCE</scope>
</reference>
<dbReference type="EMBL" id="GECU01026235">
    <property type="protein sequence ID" value="JAS81471.1"/>
    <property type="molecule type" value="Transcribed_RNA"/>
</dbReference>
<dbReference type="FunFam" id="2.130.10.10:FF:000243">
    <property type="entry name" value="Transcription initiation factor TFIID subunit 5"/>
    <property type="match status" value="1"/>
</dbReference>
<keyword evidence="5" id="KW-0805">Transcription regulation</keyword>
<feature type="region of interest" description="Disordered" evidence="10">
    <location>
        <begin position="259"/>
        <end position="307"/>
    </location>
</feature>
<dbReference type="InterPro" id="IPR036322">
    <property type="entry name" value="WD40_repeat_dom_sf"/>
</dbReference>
<sequence>MEVDHSLAVSAAGQVTTAAALNSGDSQQAPDKSTVLAVLQLLRKYNLKSTEESLLREANVNLDIGNQGSESEVNTVLSAYKSEGNPEFYEEAYTDLKKFVEGALDTYKHELGMVLYPVFVHMYLELVYNGHEAQAIRFMQQFSGDQEIYYQDDLRRLAFVTKKDQMKGNQLAETFKSNEFIIRMSRDTLTLLKRHLQEKKHSVLLNIIQEHLYFDMYEGVARNKQQIDATAGAMVGEATRQDNKTKIFYGMLKEPDIQYVPADEEEDGGEGEGGDKPKKKKAKKDPLLYKKAKSDPNAPPCDRLPLPELKDADKLEKVKAMREAIKRVTLGPENLPSICCYTLLNASHTVTCAEIAEDSSVLAVGFADAVVKVWSLMPQKLRAMKPAEVLQEIDIEAEDVLARIMDDRSAETTRSLLGHNGPVYKVSFSPDRSLLLSCSEDSTIRLWSLMTWTCLVAYKGHMFPVWDVRFSPHGHYFATASHDRTARLWATDHYQPLRIFAGHFSDVDCVQFHPNSNYVATGSSDRTVRLWDCITGNHVRLMTGHKGSIYALCFSIEGRFLVSAGSDCRLLLWDLAHGHLLAELTGHSATVHSLSFSRDGHILTSGSLDCTIKVWDFTKLTDEVTLEDVNISHNPEIKKNSDKYLLRSYATKNSPVLCLHFSRRNVLMTVSMYDSS</sequence>
<feature type="repeat" description="WD" evidence="9">
    <location>
        <begin position="343"/>
        <end position="376"/>
    </location>
</feature>
<dbReference type="CDD" id="cd00200">
    <property type="entry name" value="WD40"/>
    <property type="match status" value="1"/>
</dbReference>
<dbReference type="Pfam" id="PF00400">
    <property type="entry name" value="WD40"/>
    <property type="match status" value="6"/>
</dbReference>
<dbReference type="SUPFAM" id="SSF50978">
    <property type="entry name" value="WD40 repeat-like"/>
    <property type="match status" value="1"/>
</dbReference>
<evidence type="ECO:0000256" key="5">
    <source>
        <dbReference type="ARBA" id="ARBA00023015"/>
    </source>
</evidence>